<evidence type="ECO:0000313" key="2">
    <source>
        <dbReference type="Proteomes" id="UP001556118"/>
    </source>
</evidence>
<dbReference type="RefSeq" id="WP_367768114.1">
    <property type="nucleotide sequence ID" value="NZ_JBFNXR010000014.1"/>
</dbReference>
<keyword evidence="2" id="KW-1185">Reference proteome</keyword>
<name>A0ABV3R7U0_9SPHN</name>
<accession>A0ABV3R7U0</accession>
<organism evidence="1 2">
    <name type="scientific">Novosphingobium rhizovicinum</name>
    <dbReference type="NCBI Taxonomy" id="3228928"/>
    <lineage>
        <taxon>Bacteria</taxon>
        <taxon>Pseudomonadati</taxon>
        <taxon>Pseudomonadota</taxon>
        <taxon>Alphaproteobacteria</taxon>
        <taxon>Sphingomonadales</taxon>
        <taxon>Sphingomonadaceae</taxon>
        <taxon>Novosphingobium</taxon>
    </lineage>
</organism>
<dbReference type="EMBL" id="JBFNXR010000014">
    <property type="protein sequence ID" value="MEW9853799.1"/>
    <property type="molecule type" value="Genomic_DNA"/>
</dbReference>
<proteinExistence type="predicted"/>
<reference evidence="1 2" key="1">
    <citation type="submission" date="2024-06" db="EMBL/GenBank/DDBJ databases">
        <title>Novosphingobium rhizovicinus M1R2S20.</title>
        <authorList>
            <person name="Sun J.-Q."/>
        </authorList>
    </citation>
    <scope>NUCLEOTIDE SEQUENCE [LARGE SCALE GENOMIC DNA]</scope>
    <source>
        <strain evidence="1 2">M1R2S20</strain>
    </source>
</reference>
<gene>
    <name evidence="1" type="primary">tnpB</name>
    <name evidence="1" type="ORF">ABUH87_01165</name>
</gene>
<comment type="caution">
    <text evidence="1">The sequence shown here is derived from an EMBL/GenBank/DDBJ whole genome shotgun (WGS) entry which is preliminary data.</text>
</comment>
<dbReference type="PANTHER" id="PTHR36455">
    <property type="match status" value="1"/>
</dbReference>
<dbReference type="NCBIfam" id="NF033819">
    <property type="entry name" value="IS66_TnpB"/>
    <property type="match status" value="1"/>
</dbReference>
<protein>
    <submittedName>
        <fullName evidence="1">IS66 family insertion sequence element accessory protein TnpB</fullName>
    </submittedName>
</protein>
<dbReference type="PANTHER" id="PTHR36455:SF1">
    <property type="entry name" value="BLR8292 PROTEIN"/>
    <property type="match status" value="1"/>
</dbReference>
<dbReference type="Pfam" id="PF05717">
    <property type="entry name" value="TnpB_IS66"/>
    <property type="match status" value="1"/>
</dbReference>
<sequence length="97" mass="10422">MIGPGAGARVMVATRPVDFRKGPDSLAALVGAEYGGDPFSGVIYVFRAKRSDRIKLIWWDGTGLCLMAKKLEQGGFRWPGIQDGVMRITAAQLGALL</sequence>
<dbReference type="Proteomes" id="UP001556118">
    <property type="component" value="Unassembled WGS sequence"/>
</dbReference>
<evidence type="ECO:0000313" key="1">
    <source>
        <dbReference type="EMBL" id="MEW9853799.1"/>
    </source>
</evidence>
<dbReference type="InterPro" id="IPR008878">
    <property type="entry name" value="Transposase_IS66_Orf2"/>
</dbReference>